<dbReference type="STRING" id="694429.Pyrfu_0986"/>
<keyword evidence="10" id="KW-1185">Reference proteome</keyword>
<organism evidence="9 10">
    <name type="scientific">Pyrolobus fumarii (strain DSM 11204 / 1A)</name>
    <dbReference type="NCBI Taxonomy" id="694429"/>
    <lineage>
        <taxon>Archaea</taxon>
        <taxon>Thermoproteota</taxon>
        <taxon>Thermoprotei</taxon>
        <taxon>Desulfurococcales</taxon>
        <taxon>Pyrodictiaceae</taxon>
        <taxon>Pyrolobus</taxon>
    </lineage>
</organism>
<dbReference type="GO" id="GO:0065002">
    <property type="term" value="P:intracellular protein transmembrane transport"/>
    <property type="evidence" value="ECO:0007669"/>
    <property type="project" value="UniProtKB-UniRule"/>
</dbReference>
<dbReference type="GO" id="GO:0008320">
    <property type="term" value="F:protein transmembrane transporter activity"/>
    <property type="evidence" value="ECO:0007669"/>
    <property type="project" value="UniProtKB-UniRule"/>
</dbReference>
<dbReference type="KEGG" id="pfm:Pyrfu_0986"/>
<evidence type="ECO:0000256" key="1">
    <source>
        <dbReference type="ARBA" id="ARBA00022448"/>
    </source>
</evidence>
<evidence type="ECO:0000256" key="2">
    <source>
        <dbReference type="ARBA" id="ARBA00022692"/>
    </source>
</evidence>
<keyword evidence="6 8" id="KW-0472">Membrane</keyword>
<dbReference type="AlphaFoldDB" id="G0EEN2"/>
<dbReference type="HOGENOM" id="CLU_191921_1_0_2"/>
<comment type="similarity">
    <text evidence="8">Belongs to the SecE/SEC61-gamma family.</text>
</comment>
<dbReference type="Gene3D" id="1.20.5.820">
    <property type="entry name" value="Preprotein translocase SecE subunit"/>
    <property type="match status" value="1"/>
</dbReference>
<evidence type="ECO:0000256" key="5">
    <source>
        <dbReference type="ARBA" id="ARBA00023010"/>
    </source>
</evidence>
<dbReference type="Proteomes" id="UP000001037">
    <property type="component" value="Chromosome"/>
</dbReference>
<sequence length="58" mass="6776">MIEKVRETLETWRQIILRTRRPRRDEFLLTFRIVLLAILAIGAVGYAIHLAARFVLVG</sequence>
<keyword evidence="4 8" id="KW-1133">Transmembrane helix</keyword>
<comment type="subcellular location">
    <subcellularLocation>
        <location evidence="8">Cell membrane</location>
        <topology evidence="8">Single-pass membrane protein</topology>
    </subcellularLocation>
    <subcellularLocation>
        <location evidence="7">Endomembrane system</location>
        <topology evidence="7">Single-pass membrane protein</topology>
    </subcellularLocation>
</comment>
<dbReference type="HAMAP" id="MF_00422">
    <property type="entry name" value="SecE"/>
    <property type="match status" value="1"/>
</dbReference>
<dbReference type="SUPFAM" id="SSF103456">
    <property type="entry name" value="Preprotein translocase SecE subunit"/>
    <property type="match status" value="1"/>
</dbReference>
<dbReference type="InParanoid" id="G0EEN2"/>
<dbReference type="GO" id="GO:0012505">
    <property type="term" value="C:endomembrane system"/>
    <property type="evidence" value="ECO:0007669"/>
    <property type="project" value="UniProtKB-SubCell"/>
</dbReference>
<dbReference type="GO" id="GO:0006605">
    <property type="term" value="P:protein targeting"/>
    <property type="evidence" value="ECO:0007669"/>
    <property type="project" value="UniProtKB-UniRule"/>
</dbReference>
<dbReference type="InterPro" id="IPR001901">
    <property type="entry name" value="Translocase_SecE/Sec61-g"/>
</dbReference>
<proteinExistence type="inferred from homology"/>
<keyword evidence="3 8" id="KW-0653">Protein transport</keyword>
<comment type="subunit">
    <text evidence="8">Component of the Sec protein translocase complex. Heterotrimer consisting of SecY (alpha), SecG (beta) and SecE (gamma) subunits. The heterotrimers can form oligomers, although 1 heterotrimer is thought to be able to translocate proteins. Interacts with the ribosome. May interact with SecDF, and other proteins may be involved.</text>
</comment>
<dbReference type="NCBIfam" id="TIGR00327">
    <property type="entry name" value="secE_euk_arch"/>
    <property type="match status" value="1"/>
</dbReference>
<evidence type="ECO:0000313" key="10">
    <source>
        <dbReference type="Proteomes" id="UP000001037"/>
    </source>
</evidence>
<dbReference type="GO" id="GO:0009306">
    <property type="term" value="P:protein secretion"/>
    <property type="evidence" value="ECO:0007669"/>
    <property type="project" value="UniProtKB-UniRule"/>
</dbReference>
<evidence type="ECO:0000256" key="4">
    <source>
        <dbReference type="ARBA" id="ARBA00022989"/>
    </source>
</evidence>
<dbReference type="GeneID" id="11139462"/>
<feature type="transmembrane region" description="Helical" evidence="8">
    <location>
        <begin position="27"/>
        <end position="48"/>
    </location>
</feature>
<keyword evidence="8" id="KW-1003">Cell membrane</keyword>
<evidence type="ECO:0000256" key="6">
    <source>
        <dbReference type="ARBA" id="ARBA00023136"/>
    </source>
</evidence>
<reference evidence="9 10" key="1">
    <citation type="journal article" date="2011" name="Stand. Genomic Sci.">
        <title>Complete genome sequence of the hyperthermophilic chemolithoautotroph Pyrolobus fumarii type strain (1A).</title>
        <authorList>
            <person name="Anderson I."/>
            <person name="Goker M."/>
            <person name="Nolan M."/>
            <person name="Lucas S."/>
            <person name="Hammon N."/>
            <person name="Deshpande S."/>
            <person name="Cheng J.F."/>
            <person name="Tapia R."/>
            <person name="Han C."/>
            <person name="Goodwin L."/>
            <person name="Pitluck S."/>
            <person name="Huntemann M."/>
            <person name="Liolios K."/>
            <person name="Ivanova N."/>
            <person name="Pagani I."/>
            <person name="Mavromatis K."/>
            <person name="Ovchinikova G."/>
            <person name="Pati A."/>
            <person name="Chen A."/>
            <person name="Palaniappan K."/>
            <person name="Land M."/>
            <person name="Hauser L."/>
            <person name="Brambilla E.M."/>
            <person name="Huber H."/>
            <person name="Yasawong M."/>
            <person name="Rohde M."/>
            <person name="Spring S."/>
            <person name="Abt B."/>
            <person name="Sikorski J."/>
            <person name="Wirth R."/>
            <person name="Detter J.C."/>
            <person name="Woyke T."/>
            <person name="Bristow J."/>
            <person name="Eisen J.A."/>
            <person name="Markowitz V."/>
            <person name="Hugenholtz P."/>
            <person name="Kyrpides N.C."/>
            <person name="Klenk H.P."/>
            <person name="Lapidus A."/>
        </authorList>
    </citation>
    <scope>NUCLEOTIDE SEQUENCE [LARGE SCALE GENOMIC DNA]</scope>
    <source>
        <strain evidence="10">DSM 11204 / 1A</strain>
    </source>
</reference>
<dbReference type="eggNOG" id="arCOG02204">
    <property type="taxonomic scope" value="Archaea"/>
</dbReference>
<dbReference type="GO" id="GO:0005886">
    <property type="term" value="C:plasma membrane"/>
    <property type="evidence" value="ECO:0007669"/>
    <property type="project" value="UniProtKB-SubCell"/>
</dbReference>
<evidence type="ECO:0000256" key="7">
    <source>
        <dbReference type="ARBA" id="ARBA00037847"/>
    </source>
</evidence>
<keyword evidence="2 8" id="KW-0812">Transmembrane</keyword>
<keyword evidence="1 8" id="KW-0813">Transport</keyword>
<evidence type="ECO:0000256" key="8">
    <source>
        <dbReference type="HAMAP-Rule" id="MF_00422"/>
    </source>
</evidence>
<dbReference type="InterPro" id="IPR008158">
    <property type="entry name" value="Translocase_Sec61-g"/>
</dbReference>
<evidence type="ECO:0000256" key="3">
    <source>
        <dbReference type="ARBA" id="ARBA00022927"/>
    </source>
</evidence>
<dbReference type="InterPro" id="IPR023391">
    <property type="entry name" value="Prot_translocase_SecE_dom_sf"/>
</dbReference>
<keyword evidence="5 8" id="KW-0811">Translocation</keyword>
<gene>
    <name evidence="8" type="primary">secE</name>
    <name evidence="9" type="ordered locus">Pyrfu_0986</name>
</gene>
<name>G0EEN2_PYRF1</name>
<accession>G0EEN2</accession>
<protein>
    <recommendedName>
        <fullName evidence="8">Protein translocase subunit SecE</fullName>
    </recommendedName>
    <alternativeName>
        <fullName evidence="8">Protein transport protein Sec61 gamma subunit homolog</fullName>
    </alternativeName>
</protein>
<dbReference type="EMBL" id="CP002838">
    <property type="protein sequence ID" value="AEM38854.1"/>
    <property type="molecule type" value="Genomic_DNA"/>
</dbReference>
<comment type="function">
    <text evidence="8">Essential subunit of the Sec protein translocation channel SecYEG. Clamps together the 2 halves of SecY. May contact the channel plug during translocation.</text>
</comment>
<dbReference type="RefSeq" id="WP_014026531.1">
    <property type="nucleotide sequence ID" value="NC_015931.1"/>
</dbReference>
<evidence type="ECO:0000313" key="9">
    <source>
        <dbReference type="EMBL" id="AEM38854.1"/>
    </source>
</evidence>